<protein>
    <submittedName>
        <fullName evidence="1">Uncharacterized protein</fullName>
    </submittedName>
</protein>
<proteinExistence type="predicted"/>
<comment type="caution">
    <text evidence="1">The sequence shown here is derived from an EMBL/GenBank/DDBJ whole genome shotgun (WGS) entry which is preliminary data.</text>
</comment>
<sequence>MLGFAGFKAYSEKLGPLVQAYGTTYFNGEGPPSAPVPCKSEGEILSAIARVHAKYDHFEGDGLQAFEQRATYLKGLPPLRIEKLYVITEDDQLRDGRMVLFIGLRANCVSTVFSFPTRLYRELTLSSGAA</sequence>
<evidence type="ECO:0000313" key="2">
    <source>
        <dbReference type="Proteomes" id="UP000094472"/>
    </source>
</evidence>
<keyword evidence="2" id="KW-1185">Reference proteome</keyword>
<accession>A0A1E3VRK9</accession>
<dbReference type="Proteomes" id="UP000094472">
    <property type="component" value="Unassembled WGS sequence"/>
</dbReference>
<name>A0A1E3VRK9_9HYPH</name>
<dbReference type="AlphaFoldDB" id="A0A1E3VRK9"/>
<evidence type="ECO:0000313" key="1">
    <source>
        <dbReference type="EMBL" id="ODR96177.1"/>
    </source>
</evidence>
<reference evidence="1 2" key="1">
    <citation type="journal article" date="2016" name="Environ. Microbiol.">
        <title>New Methyloceanibacter diversity from North Sea sediments includes methanotroph containing solely the soluble methane monooxygenase.</title>
        <authorList>
            <person name="Vekeman B."/>
            <person name="Kerckhof F.M."/>
            <person name="Cremers G."/>
            <person name="de Vos P."/>
            <person name="Vandamme P."/>
            <person name="Boon N."/>
            <person name="Op den Camp H.J."/>
            <person name="Heylen K."/>
        </authorList>
    </citation>
    <scope>NUCLEOTIDE SEQUENCE [LARGE SCALE GENOMIC DNA]</scope>
    <source>
        <strain evidence="1 2">R-67175</strain>
    </source>
</reference>
<gene>
    <name evidence="1" type="ORF">AUC69_15580</name>
</gene>
<organism evidence="1 2">
    <name type="scientific">Methyloceanibacter superfactus</name>
    <dbReference type="NCBI Taxonomy" id="1774969"/>
    <lineage>
        <taxon>Bacteria</taxon>
        <taxon>Pseudomonadati</taxon>
        <taxon>Pseudomonadota</taxon>
        <taxon>Alphaproteobacteria</taxon>
        <taxon>Hyphomicrobiales</taxon>
        <taxon>Hyphomicrobiaceae</taxon>
        <taxon>Methyloceanibacter</taxon>
    </lineage>
</organism>
<dbReference type="EMBL" id="LPWF01000030">
    <property type="protein sequence ID" value="ODR96177.1"/>
    <property type="molecule type" value="Genomic_DNA"/>
</dbReference>